<dbReference type="InterPro" id="IPR003675">
    <property type="entry name" value="Rce1/LyrA-like_dom"/>
</dbReference>
<feature type="domain" description="CAAX prenyl protease 2/Lysostaphin resistance protein A-like" evidence="2">
    <location>
        <begin position="105"/>
        <end position="186"/>
    </location>
</feature>
<evidence type="ECO:0000313" key="3">
    <source>
        <dbReference type="EMBL" id="GAA1961223.1"/>
    </source>
</evidence>
<proteinExistence type="predicted"/>
<keyword evidence="1" id="KW-0812">Transmembrane</keyword>
<evidence type="ECO:0000313" key="4">
    <source>
        <dbReference type="Proteomes" id="UP001501116"/>
    </source>
</evidence>
<keyword evidence="3" id="KW-0645">Protease</keyword>
<keyword evidence="3" id="KW-0482">Metalloprotease</keyword>
<sequence>MTRRRRVVAATSLAGSTLLGLSLSSPPGSRRFYALTGGVAATWVAGGLASGPVPLGDRRIALPVATGACAFGAFYAGALVARRIPFLNRALRHVLGYAHQGSSPPVLLTTLATGAAEEVFFRGALYAAAEDRPVRASTAAYALSTTATRNPALVLASVVMGTLFGFQRRASGGVLAPAVTHVVWSALMVRFLPPLFSEQLRQDVEDGLPRSSAG</sequence>
<dbReference type="RefSeq" id="WP_344419265.1">
    <property type="nucleotide sequence ID" value="NZ_BAAANN010000013.1"/>
</dbReference>
<feature type="transmembrane region" description="Helical" evidence="1">
    <location>
        <begin position="60"/>
        <end position="81"/>
    </location>
</feature>
<name>A0ABN2R080_9PSEU</name>
<dbReference type="EMBL" id="BAAANN010000013">
    <property type="protein sequence ID" value="GAA1961223.1"/>
    <property type="molecule type" value="Genomic_DNA"/>
</dbReference>
<evidence type="ECO:0000256" key="1">
    <source>
        <dbReference type="SAM" id="Phobius"/>
    </source>
</evidence>
<dbReference type="GO" id="GO:0008237">
    <property type="term" value="F:metallopeptidase activity"/>
    <property type="evidence" value="ECO:0007669"/>
    <property type="project" value="UniProtKB-KW"/>
</dbReference>
<keyword evidence="1" id="KW-0472">Membrane</keyword>
<dbReference type="Proteomes" id="UP001501116">
    <property type="component" value="Unassembled WGS sequence"/>
</dbReference>
<reference evidence="3 4" key="1">
    <citation type="journal article" date="2019" name="Int. J. Syst. Evol. Microbiol.">
        <title>The Global Catalogue of Microorganisms (GCM) 10K type strain sequencing project: providing services to taxonomists for standard genome sequencing and annotation.</title>
        <authorList>
            <consortium name="The Broad Institute Genomics Platform"/>
            <consortium name="The Broad Institute Genome Sequencing Center for Infectious Disease"/>
            <person name="Wu L."/>
            <person name="Ma J."/>
        </authorList>
    </citation>
    <scope>NUCLEOTIDE SEQUENCE [LARGE SCALE GENOMIC DNA]</scope>
    <source>
        <strain evidence="3 4">JCM 14545</strain>
    </source>
</reference>
<organism evidence="3 4">
    <name type="scientific">Amycolatopsis minnesotensis</name>
    <dbReference type="NCBI Taxonomy" id="337894"/>
    <lineage>
        <taxon>Bacteria</taxon>
        <taxon>Bacillati</taxon>
        <taxon>Actinomycetota</taxon>
        <taxon>Actinomycetes</taxon>
        <taxon>Pseudonocardiales</taxon>
        <taxon>Pseudonocardiaceae</taxon>
        <taxon>Amycolatopsis</taxon>
    </lineage>
</organism>
<dbReference type="Pfam" id="PF02517">
    <property type="entry name" value="Rce1-like"/>
    <property type="match status" value="1"/>
</dbReference>
<gene>
    <name evidence="3" type="ORF">GCM10009754_35100</name>
</gene>
<accession>A0ABN2R080</accession>
<protein>
    <submittedName>
        <fullName evidence="3">CPBP family intramembrane metalloprotease</fullName>
    </submittedName>
</protein>
<keyword evidence="4" id="KW-1185">Reference proteome</keyword>
<keyword evidence="3" id="KW-0378">Hydrolase</keyword>
<keyword evidence="1" id="KW-1133">Transmembrane helix</keyword>
<evidence type="ECO:0000259" key="2">
    <source>
        <dbReference type="Pfam" id="PF02517"/>
    </source>
</evidence>
<comment type="caution">
    <text evidence="3">The sequence shown here is derived from an EMBL/GenBank/DDBJ whole genome shotgun (WGS) entry which is preliminary data.</text>
</comment>